<name>A0A6T0X305_9DINO</name>
<dbReference type="EMBL" id="HBNR01023417">
    <property type="protein sequence ID" value="CAE4576042.1"/>
    <property type="molecule type" value="Transcribed_RNA"/>
</dbReference>
<organism evidence="4">
    <name type="scientific">Alexandrium monilatum</name>
    <dbReference type="NCBI Taxonomy" id="311494"/>
    <lineage>
        <taxon>Eukaryota</taxon>
        <taxon>Sar</taxon>
        <taxon>Alveolata</taxon>
        <taxon>Dinophyceae</taxon>
        <taxon>Gonyaulacales</taxon>
        <taxon>Pyrocystaceae</taxon>
        <taxon>Alexandrium</taxon>
    </lineage>
</organism>
<protein>
    <submittedName>
        <fullName evidence="4">Uncharacterized protein</fullName>
    </submittedName>
</protein>
<reference evidence="4" key="1">
    <citation type="submission" date="2021-01" db="EMBL/GenBank/DDBJ databases">
        <authorList>
            <person name="Corre E."/>
            <person name="Pelletier E."/>
            <person name="Niang G."/>
            <person name="Scheremetjew M."/>
            <person name="Finn R."/>
            <person name="Kale V."/>
            <person name="Holt S."/>
            <person name="Cochrane G."/>
            <person name="Meng A."/>
            <person name="Brown T."/>
            <person name="Cohen L."/>
        </authorList>
    </citation>
    <scope>NUCLEOTIDE SEQUENCE</scope>
    <source>
        <strain evidence="4">CCMP3105</strain>
    </source>
</reference>
<evidence type="ECO:0000313" key="3">
    <source>
        <dbReference type="EMBL" id="CAE4576039.1"/>
    </source>
</evidence>
<feature type="region of interest" description="Disordered" evidence="1">
    <location>
        <begin position="1"/>
        <end position="91"/>
    </location>
</feature>
<sequence length="120" mass="12370">MSGSSVPRRRIAIAADGPRTPSLWRRRSHPSRSSSKHTPCTWRSPVGAGRTAANAGSAKGTPGRLKASSHPTRHAGAMAAGSNPRRSRVPRSMLAPNAKFQAVAGGTTAAAQVPAADRVA</sequence>
<gene>
    <name evidence="2" type="ORF">AMON00008_LOCUS15658</name>
    <name evidence="3" type="ORF">AMON00008_LOCUS15659</name>
    <name evidence="4" type="ORF">AMON00008_LOCUS15662</name>
</gene>
<evidence type="ECO:0000256" key="1">
    <source>
        <dbReference type="SAM" id="MobiDB-lite"/>
    </source>
</evidence>
<dbReference type="AlphaFoldDB" id="A0A6T0X305"/>
<dbReference type="EMBL" id="HBNR01023414">
    <property type="protein sequence ID" value="CAE4576039.1"/>
    <property type="molecule type" value="Transcribed_RNA"/>
</dbReference>
<evidence type="ECO:0000313" key="4">
    <source>
        <dbReference type="EMBL" id="CAE4576042.1"/>
    </source>
</evidence>
<dbReference type="EMBL" id="HBNR01023413">
    <property type="protein sequence ID" value="CAE4576038.1"/>
    <property type="molecule type" value="Transcribed_RNA"/>
</dbReference>
<proteinExistence type="predicted"/>
<accession>A0A6T0X305</accession>
<evidence type="ECO:0000313" key="2">
    <source>
        <dbReference type="EMBL" id="CAE4576038.1"/>
    </source>
</evidence>